<evidence type="ECO:0000313" key="2">
    <source>
        <dbReference type="Proteomes" id="UP000231516"/>
    </source>
</evidence>
<keyword evidence="2" id="KW-1185">Reference proteome</keyword>
<comment type="caution">
    <text evidence="1">The sequence shown here is derived from an EMBL/GenBank/DDBJ whole genome shotgun (WGS) entry which is preliminary data.</text>
</comment>
<evidence type="ECO:0000313" key="1">
    <source>
        <dbReference type="EMBL" id="PIB22856.1"/>
    </source>
</evidence>
<proteinExistence type="predicted"/>
<gene>
    <name evidence="1" type="ORF">BFP76_10010</name>
</gene>
<dbReference type="Proteomes" id="UP000231516">
    <property type="component" value="Unassembled WGS sequence"/>
</dbReference>
<dbReference type="AlphaFoldDB" id="A0A2G5JZZ2"/>
<name>A0A2G5JZZ2_9RHOB</name>
<reference evidence="1 2" key="1">
    <citation type="submission" date="2016-08" db="EMBL/GenBank/DDBJ databases">
        <title>Draft genome of Amylibacter sp. strain 4G11.</title>
        <authorList>
            <person name="Wong S.-K."/>
            <person name="Hamasaki K."/>
            <person name="Yoshizawa S."/>
        </authorList>
    </citation>
    <scope>NUCLEOTIDE SEQUENCE [LARGE SCALE GENOMIC DNA]</scope>
    <source>
        <strain evidence="1 2">4G11</strain>
    </source>
</reference>
<protein>
    <submittedName>
        <fullName evidence="1">Uncharacterized protein</fullName>
    </submittedName>
</protein>
<organism evidence="1 2">
    <name type="scientific">Paramylibacter kogurei</name>
    <dbReference type="NCBI Taxonomy" id="1889778"/>
    <lineage>
        <taxon>Bacteria</taxon>
        <taxon>Pseudomonadati</taxon>
        <taxon>Pseudomonadota</taxon>
        <taxon>Alphaproteobacteria</taxon>
        <taxon>Rhodobacterales</taxon>
        <taxon>Paracoccaceae</taxon>
        <taxon>Paramylibacter</taxon>
    </lineage>
</organism>
<accession>A0A2G5JZZ2</accession>
<dbReference type="EMBL" id="MDGM01000015">
    <property type="protein sequence ID" value="PIB22856.1"/>
    <property type="molecule type" value="Genomic_DNA"/>
</dbReference>
<sequence>MKLGHAIAIVMIAAEHVAHPSPHLSVFRLIAFDGRENRPNDTNRHLVCFVISVKLADHRWHLMLNITLVKYIYMLPHLKILLISNPCFTFTMIQNYRGCI</sequence>